<evidence type="ECO:0000256" key="1">
    <source>
        <dbReference type="SAM" id="MobiDB-lite"/>
    </source>
</evidence>
<protein>
    <submittedName>
        <fullName evidence="2">Uncharacterized protein</fullName>
    </submittedName>
</protein>
<name>S4PVD6_9NEOP</name>
<reference evidence="2" key="2">
    <citation type="submission" date="2013-05" db="EMBL/GenBank/DDBJ databases">
        <authorList>
            <person name="Carter J.-M."/>
            <person name="Baker S.C."/>
            <person name="Pink R."/>
            <person name="Carter D.R.F."/>
            <person name="Collins A."/>
            <person name="Tomlin J."/>
            <person name="Gibbs M."/>
            <person name="Breuker C.J."/>
        </authorList>
    </citation>
    <scope>NUCLEOTIDE SEQUENCE</scope>
    <source>
        <tissue evidence="2">Ovary</tissue>
    </source>
</reference>
<dbReference type="EMBL" id="GAIX01008723">
    <property type="protein sequence ID" value="JAA83837.1"/>
    <property type="molecule type" value="Transcribed_RNA"/>
</dbReference>
<proteinExistence type="predicted"/>
<reference evidence="2" key="1">
    <citation type="journal article" date="2013" name="BMC Genomics">
        <title>Unscrambling butterfly oogenesis.</title>
        <authorList>
            <person name="Carter J.M."/>
            <person name="Baker S.C."/>
            <person name="Pink R."/>
            <person name="Carter D.R."/>
            <person name="Collins A."/>
            <person name="Tomlin J."/>
            <person name="Gibbs M."/>
            <person name="Breuker C.J."/>
        </authorList>
    </citation>
    <scope>NUCLEOTIDE SEQUENCE</scope>
    <source>
        <tissue evidence="2">Ovary</tissue>
    </source>
</reference>
<sequence>MDTVHKNDLLSSEKGLHKGKRSVIKPTRWKLHNETPVFSIEMIATMMTSQQGASFSSHITTVKTESHIHSYIRVNAQTHVQN</sequence>
<evidence type="ECO:0000313" key="2">
    <source>
        <dbReference type="EMBL" id="JAA83837.1"/>
    </source>
</evidence>
<feature type="region of interest" description="Disordered" evidence="1">
    <location>
        <begin position="1"/>
        <end position="21"/>
    </location>
</feature>
<accession>S4PVD6</accession>
<organism evidence="2">
    <name type="scientific">Pararge aegeria</name>
    <name type="common">speckled wood butterfly</name>
    <dbReference type="NCBI Taxonomy" id="116150"/>
    <lineage>
        <taxon>Eukaryota</taxon>
        <taxon>Metazoa</taxon>
        <taxon>Ecdysozoa</taxon>
        <taxon>Arthropoda</taxon>
        <taxon>Hexapoda</taxon>
        <taxon>Insecta</taxon>
        <taxon>Pterygota</taxon>
        <taxon>Neoptera</taxon>
        <taxon>Endopterygota</taxon>
        <taxon>Lepidoptera</taxon>
        <taxon>Glossata</taxon>
        <taxon>Ditrysia</taxon>
        <taxon>Papilionoidea</taxon>
        <taxon>Nymphalidae</taxon>
        <taxon>Satyrinae</taxon>
        <taxon>Satyrini</taxon>
        <taxon>Parargina</taxon>
        <taxon>Pararge</taxon>
    </lineage>
</organism>
<dbReference type="AlphaFoldDB" id="S4PVD6"/>